<organism evidence="5 6">
    <name type="scientific">Nonomuraea rosea</name>
    <dbReference type="NCBI Taxonomy" id="638574"/>
    <lineage>
        <taxon>Bacteria</taxon>
        <taxon>Bacillati</taxon>
        <taxon>Actinomycetota</taxon>
        <taxon>Actinomycetes</taxon>
        <taxon>Streptosporangiales</taxon>
        <taxon>Streptosporangiaceae</taxon>
        <taxon>Nonomuraea</taxon>
    </lineage>
</organism>
<keyword evidence="2" id="KW-0238">DNA-binding</keyword>
<dbReference type="PANTHER" id="PTHR43537">
    <property type="entry name" value="TRANSCRIPTIONAL REGULATOR, GNTR FAMILY"/>
    <property type="match status" value="1"/>
</dbReference>
<reference evidence="6" key="1">
    <citation type="journal article" date="2019" name="Int. J. Syst. Evol. Microbiol.">
        <title>The Global Catalogue of Microorganisms (GCM) 10K type strain sequencing project: providing services to taxonomists for standard genome sequencing and annotation.</title>
        <authorList>
            <consortium name="The Broad Institute Genomics Platform"/>
            <consortium name="The Broad Institute Genome Sequencing Center for Infectious Disease"/>
            <person name="Wu L."/>
            <person name="Ma J."/>
        </authorList>
    </citation>
    <scope>NUCLEOTIDE SEQUENCE [LARGE SCALE GENOMIC DNA]</scope>
    <source>
        <strain evidence="6">JCM 17326</strain>
    </source>
</reference>
<sequence length="238" mass="27416">MSATCEGGVTEVEMSRREWAYNELRRRVMVGEFGVRTRLMEKHLAEDLGVSRTPVREALVRLETDRLVVREDGCYYVAVPDLSHLRDLYELRITLELRGLTRVQESDLVSHDVALLEPLRDKWRELIDDLPEPDPQFVLLDEDFHVTLLRASGNDELTEALETVNARIRHVRMYDFLTADRIATSSDEHLRIVELVLAKDLDDALTALHKHVGESLEIVERRAARAITQMALHRRVAT</sequence>
<dbReference type="SUPFAM" id="SSF48008">
    <property type="entry name" value="GntR ligand-binding domain-like"/>
    <property type="match status" value="1"/>
</dbReference>
<evidence type="ECO:0000256" key="2">
    <source>
        <dbReference type="ARBA" id="ARBA00023125"/>
    </source>
</evidence>
<dbReference type="InterPro" id="IPR000524">
    <property type="entry name" value="Tscrpt_reg_HTH_GntR"/>
</dbReference>
<dbReference type="PROSITE" id="PS50949">
    <property type="entry name" value="HTH_GNTR"/>
    <property type="match status" value="1"/>
</dbReference>
<evidence type="ECO:0000313" key="6">
    <source>
        <dbReference type="Proteomes" id="UP001500630"/>
    </source>
</evidence>
<dbReference type="Gene3D" id="1.10.10.10">
    <property type="entry name" value="Winged helix-like DNA-binding domain superfamily/Winged helix DNA-binding domain"/>
    <property type="match status" value="1"/>
</dbReference>
<dbReference type="PANTHER" id="PTHR43537:SF45">
    <property type="entry name" value="GNTR FAMILY REGULATORY PROTEIN"/>
    <property type="match status" value="1"/>
</dbReference>
<dbReference type="Pfam" id="PF00392">
    <property type="entry name" value="GntR"/>
    <property type="match status" value="1"/>
</dbReference>
<dbReference type="InterPro" id="IPR036390">
    <property type="entry name" value="WH_DNA-bd_sf"/>
</dbReference>
<dbReference type="Pfam" id="PF07729">
    <property type="entry name" value="FCD"/>
    <property type="match status" value="1"/>
</dbReference>
<evidence type="ECO:0000256" key="1">
    <source>
        <dbReference type="ARBA" id="ARBA00023015"/>
    </source>
</evidence>
<evidence type="ECO:0000256" key="3">
    <source>
        <dbReference type="ARBA" id="ARBA00023163"/>
    </source>
</evidence>
<dbReference type="SMART" id="SM00895">
    <property type="entry name" value="FCD"/>
    <property type="match status" value="1"/>
</dbReference>
<dbReference type="Proteomes" id="UP001500630">
    <property type="component" value="Unassembled WGS sequence"/>
</dbReference>
<dbReference type="InterPro" id="IPR008920">
    <property type="entry name" value="TF_FadR/GntR_C"/>
</dbReference>
<proteinExistence type="predicted"/>
<evidence type="ECO:0000259" key="4">
    <source>
        <dbReference type="PROSITE" id="PS50949"/>
    </source>
</evidence>
<accession>A0ABP6Y9C3</accession>
<dbReference type="SUPFAM" id="SSF46785">
    <property type="entry name" value="Winged helix' DNA-binding domain"/>
    <property type="match status" value="1"/>
</dbReference>
<name>A0ABP6Y9C3_9ACTN</name>
<dbReference type="Gene3D" id="1.20.120.530">
    <property type="entry name" value="GntR ligand-binding domain-like"/>
    <property type="match status" value="1"/>
</dbReference>
<gene>
    <name evidence="5" type="ORF">GCM10022419_071260</name>
</gene>
<comment type="caution">
    <text evidence="5">The sequence shown here is derived from an EMBL/GenBank/DDBJ whole genome shotgun (WGS) entry which is preliminary data.</text>
</comment>
<dbReference type="InterPro" id="IPR036388">
    <property type="entry name" value="WH-like_DNA-bd_sf"/>
</dbReference>
<evidence type="ECO:0000313" key="5">
    <source>
        <dbReference type="EMBL" id="GAA3579534.1"/>
    </source>
</evidence>
<dbReference type="EMBL" id="BAABDQ010000018">
    <property type="protein sequence ID" value="GAA3579534.1"/>
    <property type="molecule type" value="Genomic_DNA"/>
</dbReference>
<feature type="domain" description="HTH gntR-type" evidence="4">
    <location>
        <begin position="14"/>
        <end position="82"/>
    </location>
</feature>
<protein>
    <submittedName>
        <fullName evidence="5">GntR family transcriptional regulator</fullName>
    </submittedName>
</protein>
<dbReference type="SMART" id="SM00345">
    <property type="entry name" value="HTH_GNTR"/>
    <property type="match status" value="1"/>
</dbReference>
<dbReference type="InterPro" id="IPR011711">
    <property type="entry name" value="GntR_C"/>
</dbReference>
<keyword evidence="6" id="KW-1185">Reference proteome</keyword>
<keyword evidence="3" id="KW-0804">Transcription</keyword>
<keyword evidence="1" id="KW-0805">Transcription regulation</keyword>